<dbReference type="AlphaFoldDB" id="A0A1M5YYI2"/>
<dbReference type="PROSITE" id="PS50850">
    <property type="entry name" value="MFS"/>
    <property type="match status" value="1"/>
</dbReference>
<dbReference type="STRING" id="658167.SAMN04488135_11178"/>
<evidence type="ECO:0000256" key="6">
    <source>
        <dbReference type="ARBA" id="ARBA00023136"/>
    </source>
</evidence>
<feature type="transmembrane region" description="Helical" evidence="7">
    <location>
        <begin position="77"/>
        <end position="94"/>
    </location>
</feature>
<evidence type="ECO:0000256" key="4">
    <source>
        <dbReference type="ARBA" id="ARBA00022692"/>
    </source>
</evidence>
<dbReference type="GO" id="GO:0005886">
    <property type="term" value="C:plasma membrane"/>
    <property type="evidence" value="ECO:0007669"/>
    <property type="project" value="UniProtKB-SubCell"/>
</dbReference>
<dbReference type="Gene3D" id="1.20.1250.20">
    <property type="entry name" value="MFS general substrate transporter like domains"/>
    <property type="match status" value="2"/>
</dbReference>
<evidence type="ECO:0000259" key="8">
    <source>
        <dbReference type="PROSITE" id="PS50850"/>
    </source>
</evidence>
<feature type="transmembrane region" description="Helical" evidence="7">
    <location>
        <begin position="12"/>
        <end position="38"/>
    </location>
</feature>
<sequence length="398" mass="40978">MNDADFSWKKIIIPAFGPSVLFGIGNGAILPVIALSAIDLGASPAMSGLIVALIGFGSLAGNIPAALTTSRHGERRSLIGASALSVLALILCLVANHAAILALGVLIMGLATSVFYLARQTYLIEAVPVYMRARAFSTLGGTQRIGMFIGPFAAAALMHFMGLAGAYWIAIVALTAAGVLSFAIPELEAQPRTRDSATPKPGMASIAHAHRKVFLTLGSGILLIGAMRASRQIAIPLWADNIGLSPTATAIVFGLVSAMDMLVFYPAGKVMDQYGRLWVALPCTIVLGLSLLAIPLTHGLVSFVLVSILMGFGNGIGSGIVMTLGADASPAVGRTEFLGIWRFIADVGTSAGPFCLSGITALVSLGAGIAATGVFGFVAAAIFWHGLPHARTAKKGRA</sequence>
<protein>
    <submittedName>
        <fullName evidence="9">Predicted arabinose efflux permease, MFS family</fullName>
    </submittedName>
</protein>
<comment type="subcellular location">
    <subcellularLocation>
        <location evidence="1">Cell membrane</location>
        <topology evidence="1">Multi-pass membrane protein</topology>
    </subcellularLocation>
</comment>
<keyword evidence="10" id="KW-1185">Reference proteome</keyword>
<keyword evidence="5 7" id="KW-1133">Transmembrane helix</keyword>
<gene>
    <name evidence="9" type="ORF">SAMN04488135_11178</name>
</gene>
<dbReference type="PANTHER" id="PTHR23517">
    <property type="entry name" value="RESISTANCE PROTEIN MDTM, PUTATIVE-RELATED-RELATED"/>
    <property type="match status" value="1"/>
</dbReference>
<accession>A0A1M5YYI2</accession>
<dbReference type="SUPFAM" id="SSF103473">
    <property type="entry name" value="MFS general substrate transporter"/>
    <property type="match status" value="1"/>
</dbReference>
<feature type="transmembrane region" description="Helical" evidence="7">
    <location>
        <begin position="337"/>
        <end position="359"/>
    </location>
</feature>
<organism evidence="9 10">
    <name type="scientific">Pollutimonas bauzanensis</name>
    <dbReference type="NCBI Taxonomy" id="658167"/>
    <lineage>
        <taxon>Bacteria</taxon>
        <taxon>Pseudomonadati</taxon>
        <taxon>Pseudomonadota</taxon>
        <taxon>Betaproteobacteria</taxon>
        <taxon>Burkholderiales</taxon>
        <taxon>Alcaligenaceae</taxon>
        <taxon>Pollutimonas</taxon>
    </lineage>
</organism>
<evidence type="ECO:0000256" key="2">
    <source>
        <dbReference type="ARBA" id="ARBA00022448"/>
    </source>
</evidence>
<feature type="transmembrane region" description="Helical" evidence="7">
    <location>
        <begin position="300"/>
        <end position="325"/>
    </location>
</feature>
<dbReference type="InterPro" id="IPR050171">
    <property type="entry name" value="MFS_Transporters"/>
</dbReference>
<keyword evidence="3" id="KW-1003">Cell membrane</keyword>
<keyword evidence="6 7" id="KW-0472">Membrane</keyword>
<evidence type="ECO:0000256" key="1">
    <source>
        <dbReference type="ARBA" id="ARBA00004651"/>
    </source>
</evidence>
<evidence type="ECO:0000256" key="3">
    <source>
        <dbReference type="ARBA" id="ARBA00022475"/>
    </source>
</evidence>
<feature type="domain" description="Major facilitator superfamily (MFS) profile" evidence="8">
    <location>
        <begin position="11"/>
        <end position="391"/>
    </location>
</feature>
<feature type="transmembrane region" description="Helical" evidence="7">
    <location>
        <begin position="139"/>
        <end position="160"/>
    </location>
</feature>
<dbReference type="InterPro" id="IPR011701">
    <property type="entry name" value="MFS"/>
</dbReference>
<feature type="transmembrane region" description="Helical" evidence="7">
    <location>
        <begin position="166"/>
        <end position="184"/>
    </location>
</feature>
<feature type="transmembrane region" description="Helical" evidence="7">
    <location>
        <begin position="242"/>
        <end position="265"/>
    </location>
</feature>
<keyword evidence="4 7" id="KW-0812">Transmembrane</keyword>
<keyword evidence="2" id="KW-0813">Transport</keyword>
<reference evidence="9 10" key="1">
    <citation type="submission" date="2016-11" db="EMBL/GenBank/DDBJ databases">
        <authorList>
            <person name="Jaros S."/>
            <person name="Januszkiewicz K."/>
            <person name="Wedrychowicz H."/>
        </authorList>
    </citation>
    <scope>NUCLEOTIDE SEQUENCE [LARGE SCALE GENOMIC DNA]</scope>
    <source>
        <strain evidence="9 10">CGMCC 1.10190</strain>
    </source>
</reference>
<evidence type="ECO:0000313" key="10">
    <source>
        <dbReference type="Proteomes" id="UP000184226"/>
    </source>
</evidence>
<feature type="transmembrane region" description="Helical" evidence="7">
    <location>
        <begin position="277"/>
        <end position="294"/>
    </location>
</feature>
<evidence type="ECO:0000256" key="7">
    <source>
        <dbReference type="SAM" id="Phobius"/>
    </source>
</evidence>
<dbReference type="Pfam" id="PF07690">
    <property type="entry name" value="MFS_1"/>
    <property type="match status" value="2"/>
</dbReference>
<dbReference type="OrthoDB" id="3285241at2"/>
<feature type="transmembrane region" description="Helical" evidence="7">
    <location>
        <begin position="213"/>
        <end position="230"/>
    </location>
</feature>
<dbReference type="InterPro" id="IPR036259">
    <property type="entry name" value="MFS_trans_sf"/>
</dbReference>
<dbReference type="InterPro" id="IPR020846">
    <property type="entry name" value="MFS_dom"/>
</dbReference>
<dbReference type="PANTHER" id="PTHR23517:SF3">
    <property type="entry name" value="INTEGRAL MEMBRANE TRANSPORT PROTEIN"/>
    <property type="match status" value="1"/>
</dbReference>
<feature type="transmembrane region" description="Helical" evidence="7">
    <location>
        <begin position="365"/>
        <end position="387"/>
    </location>
</feature>
<feature type="transmembrane region" description="Helical" evidence="7">
    <location>
        <begin position="100"/>
        <end position="118"/>
    </location>
</feature>
<name>A0A1M5YYI2_9BURK</name>
<proteinExistence type="predicted"/>
<dbReference type="EMBL" id="FQXE01000011">
    <property type="protein sequence ID" value="SHI17071.1"/>
    <property type="molecule type" value="Genomic_DNA"/>
</dbReference>
<evidence type="ECO:0000256" key="5">
    <source>
        <dbReference type="ARBA" id="ARBA00022989"/>
    </source>
</evidence>
<dbReference type="Proteomes" id="UP000184226">
    <property type="component" value="Unassembled WGS sequence"/>
</dbReference>
<dbReference type="CDD" id="cd17325">
    <property type="entry name" value="MFS_MdtG_SLC18_like"/>
    <property type="match status" value="1"/>
</dbReference>
<evidence type="ECO:0000313" key="9">
    <source>
        <dbReference type="EMBL" id="SHI17071.1"/>
    </source>
</evidence>
<feature type="transmembrane region" description="Helical" evidence="7">
    <location>
        <begin position="44"/>
        <end position="65"/>
    </location>
</feature>
<dbReference type="GO" id="GO:0022857">
    <property type="term" value="F:transmembrane transporter activity"/>
    <property type="evidence" value="ECO:0007669"/>
    <property type="project" value="InterPro"/>
</dbReference>
<dbReference type="RefSeq" id="WP_073105863.1">
    <property type="nucleotide sequence ID" value="NZ_FQXE01000011.1"/>
</dbReference>